<evidence type="ECO:0000313" key="2">
    <source>
        <dbReference type="Proteomes" id="UP001185028"/>
    </source>
</evidence>
<organism evidence="1 2">
    <name type="scientific">Paenibacillus hunanensis</name>
    <dbReference type="NCBI Taxonomy" id="539262"/>
    <lineage>
        <taxon>Bacteria</taxon>
        <taxon>Bacillati</taxon>
        <taxon>Bacillota</taxon>
        <taxon>Bacilli</taxon>
        <taxon>Bacillales</taxon>
        <taxon>Paenibacillaceae</taxon>
        <taxon>Paenibacillus</taxon>
    </lineage>
</organism>
<keyword evidence="2" id="KW-1185">Reference proteome</keyword>
<protein>
    <submittedName>
        <fullName evidence="1">Uncharacterized protein</fullName>
    </submittedName>
</protein>
<reference evidence="1 2" key="1">
    <citation type="submission" date="2023-07" db="EMBL/GenBank/DDBJ databases">
        <title>Genomic Encyclopedia of Type Strains, Phase IV (KMG-IV): sequencing the most valuable type-strain genomes for metagenomic binning, comparative biology and taxonomic classification.</title>
        <authorList>
            <person name="Goeker M."/>
        </authorList>
    </citation>
    <scope>NUCLEOTIDE SEQUENCE [LARGE SCALE GENOMIC DNA]</scope>
    <source>
        <strain evidence="1 2">DSM 22170</strain>
    </source>
</reference>
<name>A0ABU1IX58_9BACL</name>
<dbReference type="Proteomes" id="UP001185028">
    <property type="component" value="Unassembled WGS sequence"/>
</dbReference>
<dbReference type="RefSeq" id="WP_188773695.1">
    <property type="nucleotide sequence ID" value="NZ_BMMB01000001.1"/>
</dbReference>
<accession>A0ABU1IX58</accession>
<gene>
    <name evidence="1" type="ORF">JOC58_001398</name>
</gene>
<sequence>MSKHSKLYDRAGLWQTRALQALAKGDYDRAGRLRTKSLQLAAHAKREEEKRIKKEHRPQREIIRNKKIQNYVKKEISYN</sequence>
<dbReference type="EMBL" id="JAVDQH010000004">
    <property type="protein sequence ID" value="MDR6243511.1"/>
    <property type="molecule type" value="Genomic_DNA"/>
</dbReference>
<comment type="caution">
    <text evidence="1">The sequence shown here is derived from an EMBL/GenBank/DDBJ whole genome shotgun (WGS) entry which is preliminary data.</text>
</comment>
<proteinExistence type="predicted"/>
<evidence type="ECO:0000313" key="1">
    <source>
        <dbReference type="EMBL" id="MDR6243511.1"/>
    </source>
</evidence>